<gene>
    <name evidence="9" type="ORF">KC675_00600</name>
</gene>
<dbReference type="Gene3D" id="2.40.30.30">
    <property type="entry name" value="Riboflavin kinase-like"/>
    <property type="match status" value="1"/>
</dbReference>
<reference evidence="9" key="2">
    <citation type="journal article" date="2021" name="Microbiome">
        <title>Successional dynamics and alternative stable states in a saline activated sludge microbial community over 9 years.</title>
        <authorList>
            <person name="Wang Y."/>
            <person name="Ye J."/>
            <person name="Ju F."/>
            <person name="Liu L."/>
            <person name="Boyd J.A."/>
            <person name="Deng Y."/>
            <person name="Parks D.H."/>
            <person name="Jiang X."/>
            <person name="Yin X."/>
            <person name="Woodcroft B.J."/>
            <person name="Tyson G.W."/>
            <person name="Hugenholtz P."/>
            <person name="Polz M.F."/>
            <person name="Zhang T."/>
        </authorList>
    </citation>
    <scope>NUCLEOTIDE SEQUENCE</scope>
    <source>
        <strain evidence="9">HKST-UBA15</strain>
    </source>
</reference>
<dbReference type="EMBL" id="JAGQLL010000006">
    <property type="protein sequence ID" value="MCA9379657.1"/>
    <property type="molecule type" value="Genomic_DNA"/>
</dbReference>
<keyword evidence="9" id="KW-0418">Kinase</keyword>
<dbReference type="EC" id="2.7.1.26" evidence="1"/>
<evidence type="ECO:0000313" key="9">
    <source>
        <dbReference type="EMBL" id="MCA9379657.1"/>
    </source>
</evidence>
<dbReference type="Proteomes" id="UP000745577">
    <property type="component" value="Unassembled WGS sequence"/>
</dbReference>
<dbReference type="SMART" id="SM00904">
    <property type="entry name" value="Flavokinase"/>
    <property type="match status" value="1"/>
</dbReference>
<evidence type="ECO:0000256" key="4">
    <source>
        <dbReference type="ARBA" id="ARBA00022679"/>
    </source>
</evidence>
<protein>
    <recommendedName>
        <fullName evidence="1">riboflavin kinase</fullName>
        <ecNumber evidence="1">2.7.1.26</ecNumber>
    </recommendedName>
</protein>
<evidence type="ECO:0000256" key="3">
    <source>
        <dbReference type="ARBA" id="ARBA00022643"/>
    </source>
</evidence>
<dbReference type="GO" id="GO:0009231">
    <property type="term" value="P:riboflavin biosynthetic process"/>
    <property type="evidence" value="ECO:0007669"/>
    <property type="project" value="InterPro"/>
</dbReference>
<dbReference type="PANTHER" id="PTHR22749">
    <property type="entry name" value="RIBOFLAVIN KINASE/FMN ADENYLYLTRANSFERASE"/>
    <property type="match status" value="1"/>
</dbReference>
<evidence type="ECO:0000313" key="10">
    <source>
        <dbReference type="Proteomes" id="UP000745577"/>
    </source>
</evidence>
<dbReference type="GO" id="GO:0009398">
    <property type="term" value="P:FMN biosynthetic process"/>
    <property type="evidence" value="ECO:0007669"/>
    <property type="project" value="TreeGrafter"/>
</dbReference>
<organism evidence="9 10">
    <name type="scientific">Candidatus Dojkabacteria bacterium</name>
    <dbReference type="NCBI Taxonomy" id="2099670"/>
    <lineage>
        <taxon>Bacteria</taxon>
        <taxon>Candidatus Dojkabacteria</taxon>
    </lineage>
</organism>
<evidence type="ECO:0000256" key="7">
    <source>
        <dbReference type="ARBA" id="ARBA00047880"/>
    </source>
</evidence>
<dbReference type="InterPro" id="IPR015865">
    <property type="entry name" value="Riboflavin_kinase_bac/euk"/>
</dbReference>
<evidence type="ECO:0000259" key="8">
    <source>
        <dbReference type="SMART" id="SM00904"/>
    </source>
</evidence>
<keyword evidence="3" id="KW-0288">FMN</keyword>
<keyword evidence="4" id="KW-0808">Transferase</keyword>
<proteinExistence type="predicted"/>
<dbReference type="Pfam" id="PF01687">
    <property type="entry name" value="Flavokinase"/>
    <property type="match status" value="1"/>
</dbReference>
<dbReference type="SUPFAM" id="SSF82114">
    <property type="entry name" value="Riboflavin kinase-like"/>
    <property type="match status" value="1"/>
</dbReference>
<dbReference type="AlphaFoldDB" id="A0A955I6T3"/>
<evidence type="ECO:0000256" key="2">
    <source>
        <dbReference type="ARBA" id="ARBA00022630"/>
    </source>
</evidence>
<dbReference type="PANTHER" id="PTHR22749:SF6">
    <property type="entry name" value="RIBOFLAVIN KINASE"/>
    <property type="match status" value="1"/>
</dbReference>
<keyword evidence="6" id="KW-0067">ATP-binding</keyword>
<dbReference type="InterPro" id="IPR023465">
    <property type="entry name" value="Riboflavin_kinase_dom_sf"/>
</dbReference>
<dbReference type="GO" id="GO:0005524">
    <property type="term" value="F:ATP binding"/>
    <property type="evidence" value="ECO:0007669"/>
    <property type="project" value="UniProtKB-KW"/>
</dbReference>
<evidence type="ECO:0000256" key="6">
    <source>
        <dbReference type="ARBA" id="ARBA00022840"/>
    </source>
</evidence>
<keyword evidence="2" id="KW-0285">Flavoprotein</keyword>
<comment type="caution">
    <text evidence="9">The sequence shown here is derived from an EMBL/GenBank/DDBJ whole genome shotgun (WGS) entry which is preliminary data.</text>
</comment>
<evidence type="ECO:0000256" key="1">
    <source>
        <dbReference type="ARBA" id="ARBA00012105"/>
    </source>
</evidence>
<reference evidence="9" key="1">
    <citation type="submission" date="2020-04" db="EMBL/GenBank/DDBJ databases">
        <authorList>
            <person name="Zhang T."/>
        </authorList>
    </citation>
    <scope>NUCLEOTIDE SEQUENCE</scope>
    <source>
        <strain evidence="9">HKST-UBA15</strain>
    </source>
</reference>
<keyword evidence="5" id="KW-0547">Nucleotide-binding</keyword>
<dbReference type="InterPro" id="IPR023468">
    <property type="entry name" value="Riboflavin_kinase"/>
</dbReference>
<name>A0A955I6T3_9BACT</name>
<evidence type="ECO:0000256" key="5">
    <source>
        <dbReference type="ARBA" id="ARBA00022741"/>
    </source>
</evidence>
<comment type="catalytic activity">
    <reaction evidence="7">
        <text>riboflavin + ATP = FMN + ADP + H(+)</text>
        <dbReference type="Rhea" id="RHEA:14357"/>
        <dbReference type="ChEBI" id="CHEBI:15378"/>
        <dbReference type="ChEBI" id="CHEBI:30616"/>
        <dbReference type="ChEBI" id="CHEBI:57986"/>
        <dbReference type="ChEBI" id="CHEBI:58210"/>
        <dbReference type="ChEBI" id="CHEBI:456216"/>
        <dbReference type="EC" id="2.7.1.26"/>
    </reaction>
</comment>
<feature type="domain" description="Riboflavin kinase" evidence="8">
    <location>
        <begin position="9"/>
        <end position="122"/>
    </location>
</feature>
<accession>A0A955I6T3</accession>
<sequence length="124" mass="14104">MRKKQITNFSGKVTRGSGDGTKIGFPTANILPNIDISGLKYGVYACDIYIEKKPYKGVAHYGPRAVFGETKPQFEVHILDFSRDIYERTVKVILGEFIRETIKFNSMEELRIQIINDINFIGGR</sequence>
<dbReference type="GO" id="GO:0008531">
    <property type="term" value="F:riboflavin kinase activity"/>
    <property type="evidence" value="ECO:0007669"/>
    <property type="project" value="UniProtKB-EC"/>
</dbReference>